<name>A0A2H1VX46_SPOFR</name>
<proteinExistence type="predicted"/>
<organism evidence="1">
    <name type="scientific">Spodoptera frugiperda</name>
    <name type="common">Fall armyworm</name>
    <dbReference type="NCBI Taxonomy" id="7108"/>
    <lineage>
        <taxon>Eukaryota</taxon>
        <taxon>Metazoa</taxon>
        <taxon>Ecdysozoa</taxon>
        <taxon>Arthropoda</taxon>
        <taxon>Hexapoda</taxon>
        <taxon>Insecta</taxon>
        <taxon>Pterygota</taxon>
        <taxon>Neoptera</taxon>
        <taxon>Endopterygota</taxon>
        <taxon>Lepidoptera</taxon>
        <taxon>Glossata</taxon>
        <taxon>Ditrysia</taxon>
        <taxon>Noctuoidea</taxon>
        <taxon>Noctuidae</taxon>
        <taxon>Amphipyrinae</taxon>
        <taxon>Spodoptera</taxon>
    </lineage>
</organism>
<accession>A0A2H1VX46</accession>
<evidence type="ECO:0000313" key="1">
    <source>
        <dbReference type="EMBL" id="SOQ45306.1"/>
    </source>
</evidence>
<dbReference type="EMBL" id="ODYU01004929">
    <property type="protein sequence ID" value="SOQ45306.1"/>
    <property type="molecule type" value="Genomic_DNA"/>
</dbReference>
<dbReference type="OrthoDB" id="7258147at2759"/>
<reference evidence="1" key="1">
    <citation type="submission" date="2016-07" db="EMBL/GenBank/DDBJ databases">
        <authorList>
            <person name="Bretaudeau A."/>
        </authorList>
    </citation>
    <scope>NUCLEOTIDE SEQUENCE</scope>
    <source>
        <strain evidence="1">Rice</strain>
        <tissue evidence="1">Whole body</tissue>
    </source>
</reference>
<gene>
    <name evidence="1" type="ORF">SFRICE_005639</name>
</gene>
<protein>
    <submittedName>
        <fullName evidence="1">SFRICE_005639</fullName>
    </submittedName>
</protein>
<sequence>MYGAPLVCRGRGVGMMMAPDAQWTNCTGFSNVIHLFSSNYLKDFMDCVSRLFEVEEKPNWATMKKQLYEDFKESTYDYVPEIYDKITSSSASTDEL</sequence>
<dbReference type="AlphaFoldDB" id="A0A2H1VX46"/>